<dbReference type="Pfam" id="PF10030">
    <property type="entry name" value="DUF2272"/>
    <property type="match status" value="1"/>
</dbReference>
<proteinExistence type="predicted"/>
<accession>A0ABS9DU34</accession>
<name>A0ABS9DU34_9PROT</name>
<evidence type="ECO:0000313" key="4">
    <source>
        <dbReference type="Proteomes" id="UP001521209"/>
    </source>
</evidence>
<evidence type="ECO:0000256" key="1">
    <source>
        <dbReference type="SAM" id="SignalP"/>
    </source>
</evidence>
<gene>
    <name evidence="3" type="ORF">L2A60_06000</name>
</gene>
<feature type="domain" description="DUF2272" evidence="2">
    <location>
        <begin position="71"/>
        <end position="258"/>
    </location>
</feature>
<organism evidence="3 4">
    <name type="scientific">Acidiphilium iwatense</name>
    <dbReference type="NCBI Taxonomy" id="768198"/>
    <lineage>
        <taxon>Bacteria</taxon>
        <taxon>Pseudomonadati</taxon>
        <taxon>Pseudomonadota</taxon>
        <taxon>Alphaproteobacteria</taxon>
        <taxon>Acetobacterales</taxon>
        <taxon>Acidocellaceae</taxon>
        <taxon>Acidiphilium</taxon>
    </lineage>
</organism>
<dbReference type="RefSeq" id="WP_235703468.1">
    <property type="nucleotide sequence ID" value="NZ_JAKGBZ010000008.1"/>
</dbReference>
<feature type="signal peptide" evidence="1">
    <location>
        <begin position="1"/>
        <end position="22"/>
    </location>
</feature>
<feature type="chain" id="PRO_5047370727" evidence="1">
    <location>
        <begin position="23"/>
        <end position="263"/>
    </location>
</feature>
<protein>
    <submittedName>
        <fullName evidence="3">DUF2272 domain-containing protein</fullName>
    </submittedName>
</protein>
<sequence>MVGPLVLSAALAGCAVRPTAHAPQFANQPYEAFSRTAAIDIALGEWRYWGGKIVDTSPSAYHPADARAKAERDNGFWQEVGLYWWIGMNAGHDYDRWTGKHDAQGRKFPPQDDGDFAWSAAFISYVMRMAGAGPNFPYAPDHAHYIDYAWRAAHGGVADPLMVAENPKTYAPVPGDLICAGRDWAASMRYRDLPSKGFFPSHCAIVVDEQPEMLSVIGGNVDDMVALTHVPTTPRGTLQHMDGAIVDKRYDWFVALRVLYRRN</sequence>
<keyword evidence="1" id="KW-0732">Signal</keyword>
<reference evidence="3 4" key="1">
    <citation type="submission" date="2022-01" db="EMBL/GenBank/DDBJ databases">
        <authorList>
            <person name="Won M."/>
            <person name="Kim S.-J."/>
            <person name="Kwon S.-W."/>
        </authorList>
    </citation>
    <scope>NUCLEOTIDE SEQUENCE [LARGE SCALE GENOMIC DNA]</scope>
    <source>
        <strain evidence="3 4">KCTC 23505</strain>
    </source>
</reference>
<evidence type="ECO:0000259" key="2">
    <source>
        <dbReference type="Pfam" id="PF10030"/>
    </source>
</evidence>
<dbReference type="InterPro" id="IPR019262">
    <property type="entry name" value="DUF2272"/>
</dbReference>
<comment type="caution">
    <text evidence="3">The sequence shown here is derived from an EMBL/GenBank/DDBJ whole genome shotgun (WGS) entry which is preliminary data.</text>
</comment>
<dbReference type="EMBL" id="JAKGBZ010000008">
    <property type="protein sequence ID" value="MCF3946234.1"/>
    <property type="molecule type" value="Genomic_DNA"/>
</dbReference>
<dbReference type="Proteomes" id="UP001521209">
    <property type="component" value="Unassembled WGS sequence"/>
</dbReference>
<evidence type="ECO:0000313" key="3">
    <source>
        <dbReference type="EMBL" id="MCF3946234.1"/>
    </source>
</evidence>
<keyword evidence="4" id="KW-1185">Reference proteome</keyword>